<dbReference type="RefSeq" id="WP_053410888.1">
    <property type="nucleotide sequence ID" value="NZ_LHPI01000027.1"/>
</dbReference>
<gene>
    <name evidence="2" type="ORF">AKJ31_20460</name>
</gene>
<evidence type="ECO:0000313" key="2">
    <source>
        <dbReference type="EMBL" id="KOO05787.1"/>
    </source>
</evidence>
<dbReference type="Pfam" id="PF25164">
    <property type="entry name" value="CoiA_N"/>
    <property type="match status" value="1"/>
</dbReference>
<dbReference type="STRING" id="171383.AKJ31_20460"/>
<accession>A0A0M0HV62</accession>
<organism evidence="2 3">
    <name type="scientific">Vibrio hepatarius</name>
    <dbReference type="NCBI Taxonomy" id="171383"/>
    <lineage>
        <taxon>Bacteria</taxon>
        <taxon>Pseudomonadati</taxon>
        <taxon>Pseudomonadota</taxon>
        <taxon>Gammaproteobacteria</taxon>
        <taxon>Vibrionales</taxon>
        <taxon>Vibrionaceae</taxon>
        <taxon>Vibrio</taxon>
        <taxon>Vibrio oreintalis group</taxon>
    </lineage>
</organism>
<name>A0A0M0HV62_9VIBR</name>
<dbReference type="Proteomes" id="UP000037530">
    <property type="component" value="Unassembled WGS sequence"/>
</dbReference>
<evidence type="ECO:0000259" key="1">
    <source>
        <dbReference type="Pfam" id="PF25164"/>
    </source>
</evidence>
<dbReference type="AlphaFoldDB" id="A0A0M0HV62"/>
<comment type="caution">
    <text evidence="2">The sequence shown here is derived from an EMBL/GenBank/DDBJ whole genome shotgun (WGS) entry which is preliminary data.</text>
</comment>
<dbReference type="OrthoDB" id="9134102at2"/>
<proteinExistence type="predicted"/>
<evidence type="ECO:0000313" key="3">
    <source>
        <dbReference type="Proteomes" id="UP000037530"/>
    </source>
</evidence>
<sequence length="290" mass="32760">MSGFSVLMPFARNNTTGQIIGVQEADRGTKCNCRCISCNTPVTARQAEINQWHFAHRTNDSTISSECKFSPITAVSLILRQQLPVHLTDFDLDEWPFSNIVWHIDKIVHDCRLDAYGEDEQSGHTVAIEIPFANYTGFDINKYPDSVDFILRVDTHSLARKLFASGDKLKLYTSDEVFDYFLECWASLVVMHRWPQPELVVEQPLGNCSDIEHQSSLSETAKYSSTTDHGSKSGMQVENSSSICVCCGTFPAKYGKGLLCNSCVTRHVGPDFPNLTEMIRHYRKESNQFR</sequence>
<feature type="domain" description="Competence protein CoiA-like N-terminal" evidence="1">
    <location>
        <begin position="30"/>
        <end position="61"/>
    </location>
</feature>
<reference evidence="3" key="1">
    <citation type="submission" date="2015-08" db="EMBL/GenBank/DDBJ databases">
        <title>Vibrio galatheae sp. nov., a novel member of the Vibrionaceae family isolated from the Solomon Islands.</title>
        <authorList>
            <person name="Giubergia S."/>
            <person name="Machado H."/>
            <person name="Mateiu R.V."/>
            <person name="Gram L."/>
        </authorList>
    </citation>
    <scope>NUCLEOTIDE SEQUENCE [LARGE SCALE GENOMIC DNA]</scope>
    <source>
        <strain evidence="3">DSM 19134</strain>
    </source>
</reference>
<dbReference type="PATRIC" id="fig|171383.3.peg.4181"/>
<protein>
    <recommendedName>
        <fullName evidence="1">Competence protein CoiA-like N-terminal domain-containing protein</fullName>
    </recommendedName>
</protein>
<keyword evidence="3" id="KW-1185">Reference proteome</keyword>
<dbReference type="EMBL" id="LHPI01000027">
    <property type="protein sequence ID" value="KOO05787.1"/>
    <property type="molecule type" value="Genomic_DNA"/>
</dbReference>
<dbReference type="InterPro" id="IPR057253">
    <property type="entry name" value="CoiA-like_N"/>
</dbReference>